<dbReference type="PANTHER" id="PTHR33908">
    <property type="entry name" value="MANNOSYLTRANSFERASE YKCB-RELATED"/>
    <property type="match status" value="1"/>
</dbReference>
<evidence type="ECO:0000256" key="1">
    <source>
        <dbReference type="ARBA" id="ARBA00004651"/>
    </source>
</evidence>
<dbReference type="AlphaFoldDB" id="A0A142EP82"/>
<proteinExistence type="predicted"/>
<dbReference type="EMBL" id="CP012836">
    <property type="protein sequence ID" value="AMQ56937.1"/>
    <property type="molecule type" value="Genomic_DNA"/>
</dbReference>
<dbReference type="GO" id="GO:0016763">
    <property type="term" value="F:pentosyltransferase activity"/>
    <property type="evidence" value="ECO:0007669"/>
    <property type="project" value="TreeGrafter"/>
</dbReference>
<evidence type="ECO:0000256" key="4">
    <source>
        <dbReference type="ARBA" id="ARBA00022679"/>
    </source>
</evidence>
<keyword evidence="5 8" id="KW-0812">Transmembrane</keyword>
<dbReference type="Proteomes" id="UP000073816">
    <property type="component" value="Chromosome"/>
</dbReference>
<feature type="transmembrane region" description="Helical" evidence="8">
    <location>
        <begin position="288"/>
        <end position="310"/>
    </location>
</feature>
<name>A0A142EP82_9BACT</name>
<evidence type="ECO:0000256" key="6">
    <source>
        <dbReference type="ARBA" id="ARBA00022989"/>
    </source>
</evidence>
<dbReference type="RefSeq" id="WP_067547304.1">
    <property type="nucleotide sequence ID" value="NZ_CP012836.1"/>
</dbReference>
<feature type="transmembrane region" description="Helical" evidence="8">
    <location>
        <begin position="12"/>
        <end position="32"/>
    </location>
</feature>
<sequence length="524" mass="60353">MPISLNYSSKALAFFAGAIFLLVYWVIGYDGITFSDDVYYLIAGKKFWEGSMQINSHHFSSRWGAYGPAGFLGMVVGFDPHRVSLISGLSYVISLGLLIRILPKESNPILLSLWFCTQVFFLHFLTKVYPDSLLILWVSLIGFSAIYRQKQPIWAAFGIIAGLFIGFMTKETIVFLAPFPFFLALWDWKKSQFSMPFYGSVMGFGVLVLALYLGYFAWFYGDPLYRISSINAGHYISEYTYADKGMTAILRRITYLPILTFVERGYWLWLVMSIPGVLLAWKKGQNEGVVFSLLSGCLLLGFWLMSSTLAFYNPIYLNPRHLIILIPGLAFLIALGWNFWEENQSLKKLLLILFALGIGISLFQQDWKMAGFQLAIGTVLFWNKVQMKLPIIAILLLVPSLAAVRYQKTIKDYNGFMDSLEKNLEDSKNQTPILTHNFIHFSREVLVLEDTIKQKLLLPIEKLDSLKSHLPSEIRVFLYDYYKHAYPKEQEDVDRLEQFLLENYTQVEVRQEGLTNTRRFQKRN</sequence>
<dbReference type="OrthoDB" id="828203at2"/>
<feature type="transmembrane region" description="Helical" evidence="8">
    <location>
        <begin position="387"/>
        <end position="404"/>
    </location>
</feature>
<evidence type="ECO:0000256" key="3">
    <source>
        <dbReference type="ARBA" id="ARBA00022676"/>
    </source>
</evidence>
<evidence type="ECO:0000256" key="2">
    <source>
        <dbReference type="ARBA" id="ARBA00022475"/>
    </source>
</evidence>
<feature type="transmembrane region" description="Helical" evidence="8">
    <location>
        <begin position="197"/>
        <end position="220"/>
    </location>
</feature>
<reference evidence="9 10" key="2">
    <citation type="journal article" date="2016" name="Genome Announc.">
        <title>Complete Genome Sequence of Algoriphagus sp. Strain M8-2, Isolated from a Brackish Lake.</title>
        <authorList>
            <person name="Muraguchi Y."/>
            <person name="Kushimoto K."/>
            <person name="Ohtsubo Y."/>
            <person name="Suzuki T."/>
            <person name="Dohra H."/>
            <person name="Kimbara K."/>
            <person name="Shintani M."/>
        </authorList>
    </citation>
    <scope>NUCLEOTIDE SEQUENCE [LARGE SCALE GENOMIC DNA]</scope>
    <source>
        <strain evidence="9 10">M8-2</strain>
    </source>
</reference>
<keyword evidence="3" id="KW-0328">Glycosyltransferase</keyword>
<comment type="subcellular location">
    <subcellularLocation>
        <location evidence="1">Cell membrane</location>
        <topology evidence="1">Multi-pass membrane protein</topology>
    </subcellularLocation>
</comment>
<feature type="transmembrane region" description="Helical" evidence="8">
    <location>
        <begin position="83"/>
        <end position="102"/>
    </location>
</feature>
<reference evidence="10" key="1">
    <citation type="submission" date="2015-09" db="EMBL/GenBank/DDBJ databases">
        <title>Complete sequence of Algoriphagus sp. M8-2.</title>
        <authorList>
            <person name="Shintani M."/>
        </authorList>
    </citation>
    <scope>NUCLEOTIDE SEQUENCE [LARGE SCALE GENOMIC DNA]</scope>
    <source>
        <strain evidence="10">M8-2</strain>
    </source>
</reference>
<dbReference type="PATRIC" id="fig|1727163.4.peg.2276"/>
<dbReference type="GO" id="GO:0005886">
    <property type="term" value="C:plasma membrane"/>
    <property type="evidence" value="ECO:0007669"/>
    <property type="project" value="UniProtKB-SubCell"/>
</dbReference>
<keyword evidence="4" id="KW-0808">Transferase</keyword>
<organism evidence="9 10">
    <name type="scientific">Algoriphagus sanaruensis</name>
    <dbReference type="NCBI Taxonomy" id="1727163"/>
    <lineage>
        <taxon>Bacteria</taxon>
        <taxon>Pseudomonadati</taxon>
        <taxon>Bacteroidota</taxon>
        <taxon>Cytophagia</taxon>
        <taxon>Cytophagales</taxon>
        <taxon>Cyclobacteriaceae</taxon>
        <taxon>Algoriphagus</taxon>
    </lineage>
</organism>
<dbReference type="KEGG" id="alm:AO498_10890"/>
<feature type="transmembrane region" description="Helical" evidence="8">
    <location>
        <begin position="322"/>
        <end position="340"/>
    </location>
</feature>
<keyword evidence="7 8" id="KW-0472">Membrane</keyword>
<dbReference type="InterPro" id="IPR050297">
    <property type="entry name" value="LipidA_mod_glycosyltrf_83"/>
</dbReference>
<protein>
    <recommendedName>
        <fullName evidence="11">Glycosyltransferase RgtA/B/C/D-like domain-containing protein</fullName>
    </recommendedName>
</protein>
<keyword evidence="6 8" id="KW-1133">Transmembrane helix</keyword>
<evidence type="ECO:0000313" key="9">
    <source>
        <dbReference type="EMBL" id="AMQ56937.1"/>
    </source>
</evidence>
<keyword evidence="10" id="KW-1185">Reference proteome</keyword>
<evidence type="ECO:0000256" key="5">
    <source>
        <dbReference type="ARBA" id="ARBA00022692"/>
    </source>
</evidence>
<dbReference type="PANTHER" id="PTHR33908:SF11">
    <property type="entry name" value="MEMBRANE PROTEIN"/>
    <property type="match status" value="1"/>
</dbReference>
<feature type="transmembrane region" description="Helical" evidence="8">
    <location>
        <begin position="153"/>
        <end position="185"/>
    </location>
</feature>
<feature type="transmembrane region" description="Helical" evidence="8">
    <location>
        <begin position="349"/>
        <end position="367"/>
    </location>
</feature>
<evidence type="ECO:0008006" key="11">
    <source>
        <dbReference type="Google" id="ProtNLM"/>
    </source>
</evidence>
<accession>A0A142EP82</accession>
<dbReference type="GO" id="GO:0009103">
    <property type="term" value="P:lipopolysaccharide biosynthetic process"/>
    <property type="evidence" value="ECO:0007669"/>
    <property type="project" value="UniProtKB-ARBA"/>
</dbReference>
<evidence type="ECO:0000256" key="7">
    <source>
        <dbReference type="ARBA" id="ARBA00023136"/>
    </source>
</evidence>
<evidence type="ECO:0000313" key="10">
    <source>
        <dbReference type="Proteomes" id="UP000073816"/>
    </source>
</evidence>
<feature type="transmembrane region" description="Helical" evidence="8">
    <location>
        <begin position="108"/>
        <end position="125"/>
    </location>
</feature>
<keyword evidence="2" id="KW-1003">Cell membrane</keyword>
<gene>
    <name evidence="9" type="ORF">AO498_10890</name>
</gene>
<feature type="transmembrane region" description="Helical" evidence="8">
    <location>
        <begin position="265"/>
        <end position="281"/>
    </location>
</feature>
<evidence type="ECO:0000256" key="8">
    <source>
        <dbReference type="SAM" id="Phobius"/>
    </source>
</evidence>